<organism evidence="10 11">
    <name type="scientific">Thielaviopsis punctulata</name>
    <dbReference type="NCBI Taxonomy" id="72032"/>
    <lineage>
        <taxon>Eukaryota</taxon>
        <taxon>Fungi</taxon>
        <taxon>Dikarya</taxon>
        <taxon>Ascomycota</taxon>
        <taxon>Pezizomycotina</taxon>
        <taxon>Sordariomycetes</taxon>
        <taxon>Hypocreomycetidae</taxon>
        <taxon>Microascales</taxon>
        <taxon>Ceratocystidaceae</taxon>
        <taxon>Thielaviopsis</taxon>
    </lineage>
</organism>
<comment type="caution">
    <text evidence="10">The sequence shown here is derived from an EMBL/GenBank/DDBJ whole genome shotgun (WGS) entry which is preliminary data.</text>
</comment>
<feature type="transmembrane region" description="Helical" evidence="9">
    <location>
        <begin position="51"/>
        <end position="72"/>
    </location>
</feature>
<dbReference type="EMBL" id="LAEV01001072">
    <property type="protein sequence ID" value="KKA28972.1"/>
    <property type="molecule type" value="Genomic_DNA"/>
</dbReference>
<evidence type="ECO:0000256" key="6">
    <source>
        <dbReference type="ARBA" id="ARBA00023136"/>
    </source>
</evidence>
<keyword evidence="3" id="KW-1003">Cell membrane</keyword>
<dbReference type="GO" id="GO:0005886">
    <property type="term" value="C:plasma membrane"/>
    <property type="evidence" value="ECO:0007669"/>
    <property type="project" value="UniProtKB-SubCell"/>
</dbReference>
<evidence type="ECO:0008006" key="12">
    <source>
        <dbReference type="Google" id="ProtNLM"/>
    </source>
</evidence>
<evidence type="ECO:0000256" key="8">
    <source>
        <dbReference type="ARBA" id="ARBA00035585"/>
    </source>
</evidence>
<feature type="transmembrane region" description="Helical" evidence="9">
    <location>
        <begin position="299"/>
        <end position="319"/>
    </location>
</feature>
<keyword evidence="11" id="KW-1185">Reference proteome</keyword>
<dbReference type="PANTHER" id="PTHR28259:SF1">
    <property type="entry name" value="FLUORIDE EXPORT PROTEIN 1-RELATED"/>
    <property type="match status" value="1"/>
</dbReference>
<dbReference type="AlphaFoldDB" id="A0A0F4ZEM9"/>
<dbReference type="OrthoDB" id="409792at2759"/>
<evidence type="ECO:0000313" key="11">
    <source>
        <dbReference type="Proteomes" id="UP000033483"/>
    </source>
</evidence>
<feature type="transmembrane region" description="Helical" evidence="9">
    <location>
        <begin position="21"/>
        <end position="45"/>
    </location>
</feature>
<comment type="catalytic activity">
    <reaction evidence="8">
        <text>fluoride(in) = fluoride(out)</text>
        <dbReference type="Rhea" id="RHEA:76159"/>
        <dbReference type="ChEBI" id="CHEBI:17051"/>
    </reaction>
    <physiologicalReaction direction="left-to-right" evidence="8">
        <dbReference type="Rhea" id="RHEA:76160"/>
    </physiologicalReaction>
</comment>
<evidence type="ECO:0000256" key="9">
    <source>
        <dbReference type="SAM" id="Phobius"/>
    </source>
</evidence>
<comment type="similarity">
    <text evidence="7">Belongs to the fluoride channel Fluc/FEX (TC 1.A.43) family.</text>
</comment>
<evidence type="ECO:0000256" key="5">
    <source>
        <dbReference type="ARBA" id="ARBA00022989"/>
    </source>
</evidence>
<feature type="transmembrane region" description="Helical" evidence="9">
    <location>
        <begin position="236"/>
        <end position="260"/>
    </location>
</feature>
<protein>
    <recommendedName>
        <fullName evidence="12">Fluoride ion transporter CrcB</fullName>
    </recommendedName>
</protein>
<evidence type="ECO:0000256" key="7">
    <source>
        <dbReference type="ARBA" id="ARBA00035120"/>
    </source>
</evidence>
<keyword evidence="6 9" id="KW-0472">Membrane</keyword>
<feature type="transmembrane region" description="Helical" evidence="9">
    <location>
        <begin position="195"/>
        <end position="215"/>
    </location>
</feature>
<evidence type="ECO:0000313" key="10">
    <source>
        <dbReference type="EMBL" id="KKA28972.1"/>
    </source>
</evidence>
<comment type="function">
    <text evidence="1">Fluoride channel required for the rapid expulsion of cytoplasmic fluoride.</text>
</comment>
<name>A0A0F4ZEM9_9PEZI</name>
<dbReference type="PANTHER" id="PTHR28259">
    <property type="entry name" value="FLUORIDE EXPORT PROTEIN 1-RELATED"/>
    <property type="match status" value="1"/>
</dbReference>
<feature type="transmembrane region" description="Helical" evidence="9">
    <location>
        <begin position="331"/>
        <end position="350"/>
    </location>
</feature>
<comment type="subcellular location">
    <subcellularLocation>
        <location evidence="2">Cell membrane</location>
        <topology evidence="2">Multi-pass membrane protein</topology>
    </subcellularLocation>
</comment>
<gene>
    <name evidence="10" type="ORF">TD95_000923</name>
</gene>
<keyword evidence="5 9" id="KW-1133">Transmembrane helix</keyword>
<proteinExistence type="inferred from homology"/>
<feature type="transmembrane region" description="Helical" evidence="9">
    <location>
        <begin position="152"/>
        <end position="175"/>
    </location>
</feature>
<evidence type="ECO:0000256" key="2">
    <source>
        <dbReference type="ARBA" id="ARBA00004651"/>
    </source>
</evidence>
<feature type="transmembrane region" description="Helical" evidence="9">
    <location>
        <begin position="362"/>
        <end position="381"/>
    </location>
</feature>
<dbReference type="Proteomes" id="UP000033483">
    <property type="component" value="Unassembled WGS sequence"/>
</dbReference>
<dbReference type="GO" id="GO:1903425">
    <property type="term" value="F:fluoride transmembrane transporter activity"/>
    <property type="evidence" value="ECO:0007669"/>
    <property type="project" value="TreeGrafter"/>
</dbReference>
<reference evidence="10 11" key="1">
    <citation type="submission" date="2015-03" db="EMBL/GenBank/DDBJ databases">
        <authorList>
            <person name="Radwan O."/>
            <person name="Al-Naeli F.A."/>
            <person name="Rendon G.A."/>
            <person name="Fields C."/>
        </authorList>
    </citation>
    <scope>NUCLEOTIDE SEQUENCE [LARGE SCALE GENOMIC DNA]</scope>
    <source>
        <strain evidence="10">CR-DP1</strain>
    </source>
</reference>
<evidence type="ECO:0000256" key="4">
    <source>
        <dbReference type="ARBA" id="ARBA00022692"/>
    </source>
</evidence>
<dbReference type="InterPro" id="IPR003691">
    <property type="entry name" value="FluC"/>
</dbReference>
<keyword evidence="4 9" id="KW-0812">Transmembrane</keyword>
<feature type="transmembrane region" description="Helical" evidence="9">
    <location>
        <begin position="266"/>
        <end position="287"/>
    </location>
</feature>
<evidence type="ECO:0000256" key="3">
    <source>
        <dbReference type="ARBA" id="ARBA00022475"/>
    </source>
</evidence>
<sequence length="394" mass="42227">METKEHPPKPAPLMSSKWANSLIIHGQLFFWSIFGVLARLGMIALTEYPNAPVSFGVLWANVAGSLIMGFLLEERLFFVETARKKVFGNNPPPLRTVIEPVVEDGGQAPEANQDDNTNLELMESLGESEGRFVTDVIPDPADYVKAKKAIPLYIGLSTGFCGSFTSFSSFLLDTFLAATNDLPLGSKSRADGDSFMAFAAVALLNPAMSLAGFACGGHLARAVAHLPGLWSIPDRVLPLLNALFAALGFGCWVGGIFMTAFPPHDFWRGSALFSVVLGPFGSILRYHLSTLNAGRKYPIGTLAANLLGTMLLGAFFDAIHAPVKHVVGCQVLFGLSDGFCGCLTTVSTWVAELSALGTKRSYIYGMVSFSAAFLILVPVVGGLRWSHGFEHAVC</sequence>
<accession>A0A0F4ZEM9</accession>
<dbReference type="Pfam" id="PF02537">
    <property type="entry name" value="CRCB"/>
    <property type="match status" value="2"/>
</dbReference>
<evidence type="ECO:0000256" key="1">
    <source>
        <dbReference type="ARBA" id="ARBA00002598"/>
    </source>
</evidence>